<feature type="domain" description="DUF7053" evidence="2">
    <location>
        <begin position="3"/>
        <end position="169"/>
    </location>
</feature>
<dbReference type="Pfam" id="PF23155">
    <property type="entry name" value="DUF7053"/>
    <property type="match status" value="1"/>
</dbReference>
<dbReference type="EMBL" id="CP051141">
    <property type="protein sequence ID" value="QIW99064.1"/>
    <property type="molecule type" value="Genomic_DNA"/>
</dbReference>
<gene>
    <name evidence="3" type="ORF">AMS68_004582</name>
</gene>
<feature type="compositionally biased region" description="Polar residues" evidence="1">
    <location>
        <begin position="326"/>
        <end position="337"/>
    </location>
</feature>
<evidence type="ECO:0000313" key="3">
    <source>
        <dbReference type="EMBL" id="QIW99064.1"/>
    </source>
</evidence>
<proteinExistence type="predicted"/>
<organism evidence="3 4">
    <name type="scientific">Peltaster fructicola</name>
    <dbReference type="NCBI Taxonomy" id="286661"/>
    <lineage>
        <taxon>Eukaryota</taxon>
        <taxon>Fungi</taxon>
        <taxon>Dikarya</taxon>
        <taxon>Ascomycota</taxon>
        <taxon>Pezizomycotina</taxon>
        <taxon>Dothideomycetes</taxon>
        <taxon>Dothideomycetes incertae sedis</taxon>
        <taxon>Peltaster</taxon>
    </lineage>
</organism>
<feature type="region of interest" description="Disordered" evidence="1">
    <location>
        <begin position="326"/>
        <end position="426"/>
    </location>
</feature>
<dbReference type="PANTHER" id="PTHR38117:SF2">
    <property type="entry name" value="NACHT AND WD40 DOMAIN PROTEIN"/>
    <property type="match status" value="1"/>
</dbReference>
<keyword evidence="4" id="KW-1185">Reference proteome</keyword>
<feature type="compositionally biased region" description="Polar residues" evidence="1">
    <location>
        <begin position="397"/>
        <end position="417"/>
    </location>
</feature>
<dbReference type="Proteomes" id="UP000503462">
    <property type="component" value="Chromosome 3"/>
</dbReference>
<evidence type="ECO:0000259" key="2">
    <source>
        <dbReference type="Pfam" id="PF23155"/>
    </source>
</evidence>
<dbReference type="PANTHER" id="PTHR38117">
    <property type="entry name" value="NACHT AND WD40 DOMAIN PROTEIN"/>
    <property type="match status" value="1"/>
</dbReference>
<feature type="region of interest" description="Disordered" evidence="1">
    <location>
        <begin position="188"/>
        <end position="223"/>
    </location>
</feature>
<dbReference type="OrthoDB" id="5078320at2759"/>
<evidence type="ECO:0000256" key="1">
    <source>
        <dbReference type="SAM" id="MobiDB-lite"/>
    </source>
</evidence>
<evidence type="ECO:0000313" key="4">
    <source>
        <dbReference type="Proteomes" id="UP000503462"/>
    </source>
</evidence>
<name>A0A6H0XWM9_9PEZI</name>
<accession>A0A6H0XWM9</accession>
<protein>
    <recommendedName>
        <fullName evidence="2">DUF7053 domain-containing protein</fullName>
    </recommendedName>
</protein>
<reference evidence="3 4" key="1">
    <citation type="journal article" date="2016" name="Sci. Rep.">
        <title>Peltaster fructicola genome reveals evolution from an invasive phytopathogen to an ectophytic parasite.</title>
        <authorList>
            <person name="Xu C."/>
            <person name="Chen H."/>
            <person name="Gleason M.L."/>
            <person name="Xu J.R."/>
            <person name="Liu H."/>
            <person name="Zhang R."/>
            <person name="Sun G."/>
        </authorList>
    </citation>
    <scope>NUCLEOTIDE SEQUENCE [LARGE SCALE GENOMIC DNA]</scope>
    <source>
        <strain evidence="3 4">LNHT1506</strain>
    </source>
</reference>
<sequence>MPKRIVYTKITPLPANVPRQLALDMLHSHAEIIELNPLVTGHKPIEAPRDAARDEYFAQWYEIEEIITWGFGMKKKIAFKGCFHDMPWGLQTHIYAPLGVDLRNKYQIAGNQPGEPKEVRELGVDAPAEGLYLKEDVEITCNIALSSFVKKETKQTLLTMIERMTKKAELLDDGVLHAMFENGRLKTINPTQTHHKDSLTAPSLTDRSPSIASSPSSPPSVQQDFRASHTFTKYSNLPGRMSTAALGASPSPVYAELDASPRLDASGFSKPQNNAVEMEGSTLFVPGANERYPFNGTDAPGIVHAELADTSGGLQPKRLSHLSFSYSERQAPSTHSRVSGDSHRLSVSHAVEQDQGRRTSANSTSHYVIANPDQPARASLPYPDGPDAYVRADYQDQRPSARTSQGANPSAVTNQIGGLNISGAGT</sequence>
<dbReference type="InterPro" id="IPR055481">
    <property type="entry name" value="DUF7053"/>
</dbReference>
<dbReference type="AlphaFoldDB" id="A0A6H0XWM9"/>